<dbReference type="PROSITE" id="PS51371">
    <property type="entry name" value="CBS"/>
    <property type="match status" value="1"/>
</dbReference>
<comment type="similarity">
    <text evidence="2">Belongs to the chloride channel (TC 2.A.49) family.</text>
</comment>
<keyword evidence="11" id="KW-0869">Chloride channel</keyword>
<comment type="subcellular location">
    <subcellularLocation>
        <location evidence="1">Membrane</location>
        <topology evidence="1">Multi-pass membrane protein</topology>
    </subcellularLocation>
</comment>
<evidence type="ECO:0000256" key="6">
    <source>
        <dbReference type="ARBA" id="ARBA00022882"/>
    </source>
</evidence>
<dbReference type="Gene3D" id="1.10.3080.10">
    <property type="entry name" value="Clc chloride channel"/>
    <property type="match status" value="1"/>
</dbReference>
<dbReference type="SMART" id="SM00116">
    <property type="entry name" value="CBS"/>
    <property type="match status" value="2"/>
</dbReference>
<dbReference type="Gene3D" id="3.10.580.10">
    <property type="entry name" value="CBS-domain"/>
    <property type="match status" value="1"/>
</dbReference>
<evidence type="ECO:0000256" key="10">
    <source>
        <dbReference type="ARBA" id="ARBA00023136"/>
    </source>
</evidence>
<feature type="domain" description="CBS" evidence="15">
    <location>
        <begin position="397"/>
        <end position="453"/>
    </location>
</feature>
<dbReference type="InterPro" id="IPR002251">
    <property type="entry name" value="Cl_channel_pln"/>
</dbReference>
<dbReference type="PRINTS" id="PR01120">
    <property type="entry name" value="CLCHANNELPLT"/>
</dbReference>
<sequence length="531" mass="56997">MLCSPAVVSVTVRALMKTCSADGCGVFGSGGLIIYEISEGQDNYEIYELIPVLLLGVIGGLLGSSFIAINAKLTVWRKENVSKLGARAKIAEALLVSILTSAVSFLLPLIFSCQQCPTPEGVDCPRQQHLHSGNFVAFNCEGSNQYSDLATLFFNTQDDAIRNLFSSKTKREYTVSSLVVFVSAFYFLAIITYGISCPTGLFVPSILCGAAYGRLWVIWNGDLVVTTKVHAAADEACALQLSVGDGTGVKPIYEVQMQNKGLPFLAPSADTLLQHITAKECCGRPPVTFQRVEKVQRVLEVLSSCSHNGFPVINQTGEGRSGRSIMGMVLRQHLLKLLSTKRCFQASPFVTEVSSKVAASYTTADFCKPISASGLSPADIQLDEDQLGMYMDLGPYANPSYYVVQEDMSLSKVYTLFRTLALRHVCVIPRAHDVVGIISRKDLLPETIDAQFSQNRGQYTPDGTLSTPEDALPLRSTVASPAPVLRTGGLGTSGIGAAMSGGAEVAQAGTGDREVALTVEGVVGRRTHRQP</sequence>
<keyword evidence="4 14" id="KW-0812">Transmembrane</keyword>
<dbReference type="InterPro" id="IPR046342">
    <property type="entry name" value="CBS_dom_sf"/>
</dbReference>
<dbReference type="PANTHER" id="PTHR11689">
    <property type="entry name" value="CHLORIDE CHANNEL PROTEIN CLC FAMILY MEMBER"/>
    <property type="match status" value="1"/>
</dbReference>
<dbReference type="InterPro" id="IPR001807">
    <property type="entry name" value="ClC"/>
</dbReference>
<organism evidence="16 17">
    <name type="scientific">Dunaliella salina</name>
    <name type="common">Green alga</name>
    <name type="synonym">Protococcus salinus</name>
    <dbReference type="NCBI Taxonomy" id="3046"/>
    <lineage>
        <taxon>Eukaryota</taxon>
        <taxon>Viridiplantae</taxon>
        <taxon>Chlorophyta</taxon>
        <taxon>core chlorophytes</taxon>
        <taxon>Chlorophyceae</taxon>
        <taxon>CS clade</taxon>
        <taxon>Chlamydomonadales</taxon>
        <taxon>Dunaliellaceae</taxon>
        <taxon>Dunaliella</taxon>
    </lineage>
</organism>
<protein>
    <submittedName>
        <fullName evidence="16">Chloride channel protein CLC-d</fullName>
    </submittedName>
</protein>
<evidence type="ECO:0000256" key="14">
    <source>
        <dbReference type="SAM" id="Phobius"/>
    </source>
</evidence>
<gene>
    <name evidence="16" type="ORF">DUNSADRAFT_16184</name>
</gene>
<evidence type="ECO:0000256" key="12">
    <source>
        <dbReference type="ARBA" id="ARBA00023214"/>
    </source>
</evidence>
<keyword evidence="5" id="KW-0677">Repeat</keyword>
<proteinExistence type="inferred from homology"/>
<keyword evidence="8" id="KW-0406">Ion transport</keyword>
<evidence type="ECO:0000256" key="2">
    <source>
        <dbReference type="ARBA" id="ARBA00009476"/>
    </source>
</evidence>
<keyword evidence="6" id="KW-0851">Voltage-gated channel</keyword>
<evidence type="ECO:0000259" key="15">
    <source>
        <dbReference type="PROSITE" id="PS51371"/>
    </source>
</evidence>
<dbReference type="SUPFAM" id="SSF81340">
    <property type="entry name" value="Clc chloride channel"/>
    <property type="match status" value="1"/>
</dbReference>
<dbReference type="InterPro" id="IPR051280">
    <property type="entry name" value="Cl-channel/antiporter"/>
</dbReference>
<evidence type="ECO:0000313" key="17">
    <source>
        <dbReference type="Proteomes" id="UP000815325"/>
    </source>
</evidence>
<accession>A0ABQ7G428</accession>
<evidence type="ECO:0000313" key="16">
    <source>
        <dbReference type="EMBL" id="KAF5829363.1"/>
    </source>
</evidence>
<evidence type="ECO:0000256" key="11">
    <source>
        <dbReference type="ARBA" id="ARBA00023173"/>
    </source>
</evidence>
<dbReference type="Pfam" id="PF00571">
    <property type="entry name" value="CBS"/>
    <property type="match status" value="1"/>
</dbReference>
<name>A0ABQ7G428_DUNSA</name>
<evidence type="ECO:0000256" key="8">
    <source>
        <dbReference type="ARBA" id="ARBA00023065"/>
    </source>
</evidence>
<evidence type="ECO:0000256" key="7">
    <source>
        <dbReference type="ARBA" id="ARBA00022989"/>
    </source>
</evidence>
<evidence type="ECO:0000256" key="1">
    <source>
        <dbReference type="ARBA" id="ARBA00004141"/>
    </source>
</evidence>
<dbReference type="SUPFAM" id="SSF54631">
    <property type="entry name" value="CBS-domain pair"/>
    <property type="match status" value="1"/>
</dbReference>
<keyword evidence="10 14" id="KW-0472">Membrane</keyword>
<feature type="transmembrane region" description="Helical" evidence="14">
    <location>
        <begin position="49"/>
        <end position="69"/>
    </location>
</feature>
<keyword evidence="17" id="KW-1185">Reference proteome</keyword>
<reference evidence="16" key="1">
    <citation type="submission" date="2017-08" db="EMBL/GenBank/DDBJ databases">
        <authorList>
            <person name="Polle J.E."/>
            <person name="Barry K."/>
            <person name="Cushman J."/>
            <person name="Schmutz J."/>
            <person name="Tran D."/>
            <person name="Hathwaick L.T."/>
            <person name="Yim W.C."/>
            <person name="Jenkins J."/>
            <person name="Mckie-Krisberg Z.M."/>
            <person name="Prochnik S."/>
            <person name="Lindquist E."/>
            <person name="Dockter R.B."/>
            <person name="Adam C."/>
            <person name="Molina H."/>
            <person name="Bunkerborg J."/>
            <person name="Jin E."/>
            <person name="Buchheim M."/>
            <person name="Magnuson J."/>
        </authorList>
    </citation>
    <scope>NUCLEOTIDE SEQUENCE</scope>
    <source>
        <strain evidence="16">CCAP 19/18</strain>
    </source>
</reference>
<keyword evidence="9 13" id="KW-0129">CBS domain</keyword>
<evidence type="ECO:0000256" key="9">
    <source>
        <dbReference type="ARBA" id="ARBA00023122"/>
    </source>
</evidence>
<dbReference type="CDD" id="cd04591">
    <property type="entry name" value="CBS_pair_voltage-gated_CLC_euk_bac"/>
    <property type="match status" value="1"/>
</dbReference>
<keyword evidence="3" id="KW-0813">Transport</keyword>
<keyword evidence="6" id="KW-0407">Ion channel</keyword>
<dbReference type="InterPro" id="IPR014743">
    <property type="entry name" value="Cl-channel_core"/>
</dbReference>
<keyword evidence="12" id="KW-0868">Chloride</keyword>
<evidence type="ECO:0000256" key="3">
    <source>
        <dbReference type="ARBA" id="ARBA00022448"/>
    </source>
</evidence>
<comment type="caution">
    <text evidence="16">The sequence shown here is derived from an EMBL/GenBank/DDBJ whole genome shotgun (WGS) entry which is preliminary data.</text>
</comment>
<dbReference type="InterPro" id="IPR000644">
    <property type="entry name" value="CBS_dom"/>
</dbReference>
<dbReference type="EMBL" id="MU070169">
    <property type="protein sequence ID" value="KAF5829363.1"/>
    <property type="molecule type" value="Genomic_DNA"/>
</dbReference>
<evidence type="ECO:0000256" key="5">
    <source>
        <dbReference type="ARBA" id="ARBA00022737"/>
    </source>
</evidence>
<evidence type="ECO:0000256" key="4">
    <source>
        <dbReference type="ARBA" id="ARBA00022692"/>
    </source>
</evidence>
<evidence type="ECO:0000256" key="13">
    <source>
        <dbReference type="PROSITE-ProRule" id="PRU00703"/>
    </source>
</evidence>
<keyword evidence="7 14" id="KW-1133">Transmembrane helix</keyword>
<dbReference type="Proteomes" id="UP000815325">
    <property type="component" value="Unassembled WGS sequence"/>
</dbReference>
<feature type="transmembrane region" description="Helical" evidence="14">
    <location>
        <begin position="173"/>
        <end position="194"/>
    </location>
</feature>
<dbReference type="PANTHER" id="PTHR11689:SF136">
    <property type="entry name" value="H(+)_CL(-) EXCHANGE TRANSPORTER 7"/>
    <property type="match status" value="1"/>
</dbReference>
<dbReference type="Pfam" id="PF00654">
    <property type="entry name" value="Voltage_CLC"/>
    <property type="match status" value="1"/>
</dbReference>